<feature type="transmembrane region" description="Helical" evidence="6">
    <location>
        <begin position="217"/>
        <end position="240"/>
    </location>
</feature>
<dbReference type="PANTHER" id="PTHR33406:SF13">
    <property type="entry name" value="MEMBRANE PROTEIN YDFJ"/>
    <property type="match status" value="1"/>
</dbReference>
<feature type="transmembrane region" description="Helical" evidence="6">
    <location>
        <begin position="21"/>
        <end position="42"/>
    </location>
</feature>
<feature type="transmembrane region" description="Helical" evidence="6">
    <location>
        <begin position="642"/>
        <end position="663"/>
    </location>
</feature>
<keyword evidence="2" id="KW-1003">Cell membrane</keyword>
<comment type="subcellular location">
    <subcellularLocation>
        <location evidence="1">Cell membrane</location>
        <topology evidence="1">Multi-pass membrane protein</topology>
    </subcellularLocation>
</comment>
<dbReference type="InterPro" id="IPR050545">
    <property type="entry name" value="Mycobact_MmpL"/>
</dbReference>
<evidence type="ECO:0000256" key="3">
    <source>
        <dbReference type="ARBA" id="ARBA00022692"/>
    </source>
</evidence>
<feature type="transmembrane region" description="Helical" evidence="6">
    <location>
        <begin position="684"/>
        <end position="707"/>
    </location>
</feature>
<sequence>MMSRAEGMETSKQSVNRHWGAVVTLAVAFVLSGLSMFGVMQIGQTLKEGGWTVAGSGPAIVTEGLSEGFEGRGRTNVTLAVTDTRHEVGDPEFNERVQPVIERVTTDPALEVTSSVGWLSGPAIAANYIGEDSRTVLTIIGSDLLVTEATTVLGDLQTQLDAELEGSGLEARLVSPDAFWGQINADSLSGLVMAELIALPLIILVLLFLYRSVAAVVVSMLSTGIAIVLSLGTVNLIGQFVELSSFTLNAVTMLGLGVCVDYTLFVVRRYQRELTAGRSPDEALEVARRTSGHTVIASGLTIAVAMAALFLVDLAIIRSLALGVIVVVLFSLLVSVTVAPAMLQLLGRNVNWGRVRIPGRKARVEASESAISGSARLVVNRPIASLIFGALGLGLLAIPAVQLTTFTPDARIVNTEAPSRQGYDVVAEQFSIGSTAPIQVLLSADDGDFTDLDFKEVTSLIEEFERIEHVDRVRSPLNVLTEVSPQDPFAALGTPVMDALPEELVQQLGVFLSSDRTKMLVEVEVDDWAASDATRAALEQVNNTLEHTEFSGITWAVGGETAQGVVSNAEIANALPWVVALMLVVIFVLLMVTFRSIVIPLVAIGVNLLSVGATYGLMVLVFQHGFLADLLGFQVLGYVQNFVPVLLLALLFSLATDYQVFLISRVREEYLRTGDNTSAIAKGLTATAPLITGAALLMVVVFGAFAFTGVVPIQQLGFGLAVGIALDATIVRMIVVPAALRLTGRATWWFPGTKPPTPQPSEA</sequence>
<dbReference type="PROSITE" id="PS50156">
    <property type="entry name" value="SSD"/>
    <property type="match status" value="1"/>
</dbReference>
<dbReference type="Gene3D" id="1.20.1640.10">
    <property type="entry name" value="Multidrug efflux transporter AcrB transmembrane domain"/>
    <property type="match status" value="2"/>
</dbReference>
<dbReference type="InterPro" id="IPR001036">
    <property type="entry name" value="Acrflvin-R"/>
</dbReference>
<feature type="transmembrane region" description="Helical" evidence="6">
    <location>
        <begin position="246"/>
        <end position="267"/>
    </location>
</feature>
<dbReference type="Pfam" id="PF03176">
    <property type="entry name" value="MMPL"/>
    <property type="match status" value="2"/>
</dbReference>
<proteinExistence type="predicted"/>
<evidence type="ECO:0000256" key="4">
    <source>
        <dbReference type="ARBA" id="ARBA00022989"/>
    </source>
</evidence>
<keyword evidence="5 6" id="KW-0472">Membrane</keyword>
<feature type="domain" description="SSD" evidence="7">
    <location>
        <begin position="217"/>
        <end position="345"/>
    </location>
</feature>
<feature type="transmembrane region" description="Helical" evidence="6">
    <location>
        <begin position="383"/>
        <end position="401"/>
    </location>
</feature>
<keyword evidence="9" id="KW-1185">Reference proteome</keyword>
<keyword evidence="3 6" id="KW-0812">Transmembrane</keyword>
<dbReference type="InterPro" id="IPR000731">
    <property type="entry name" value="SSD"/>
</dbReference>
<name>A0A1Q2HY49_9CORY</name>
<dbReference type="GO" id="GO:0022857">
    <property type="term" value="F:transmembrane transporter activity"/>
    <property type="evidence" value="ECO:0007669"/>
    <property type="project" value="InterPro"/>
</dbReference>
<evidence type="ECO:0000256" key="6">
    <source>
        <dbReference type="SAM" id="Phobius"/>
    </source>
</evidence>
<feature type="transmembrane region" description="Helical" evidence="6">
    <location>
        <begin position="574"/>
        <end position="594"/>
    </location>
</feature>
<dbReference type="GO" id="GO:0005886">
    <property type="term" value="C:plasma membrane"/>
    <property type="evidence" value="ECO:0007669"/>
    <property type="project" value="UniProtKB-SubCell"/>
</dbReference>
<dbReference type="KEGG" id="cgv:CGLAU_08725"/>
<feature type="transmembrane region" description="Helical" evidence="6">
    <location>
        <begin position="601"/>
        <end position="622"/>
    </location>
</feature>
<accession>A0A1Q2HY49</accession>
<gene>
    <name evidence="8" type="primary">ydfJ3</name>
    <name evidence="8" type="ORF">CGLAU_08725</name>
</gene>
<dbReference type="PRINTS" id="PR00702">
    <property type="entry name" value="ACRIFLAVINRP"/>
</dbReference>
<dbReference type="InterPro" id="IPR004869">
    <property type="entry name" value="MMPL_dom"/>
</dbReference>
<organism evidence="8 9">
    <name type="scientific">Corynebacterium glaucum</name>
    <dbReference type="NCBI Taxonomy" id="187491"/>
    <lineage>
        <taxon>Bacteria</taxon>
        <taxon>Bacillati</taxon>
        <taxon>Actinomycetota</taxon>
        <taxon>Actinomycetes</taxon>
        <taxon>Mycobacteriales</taxon>
        <taxon>Corynebacteriaceae</taxon>
        <taxon>Corynebacterium</taxon>
    </lineage>
</organism>
<keyword evidence="4 6" id="KW-1133">Transmembrane helix</keyword>
<feature type="transmembrane region" description="Helical" evidence="6">
    <location>
        <begin position="295"/>
        <end position="317"/>
    </location>
</feature>
<evidence type="ECO:0000313" key="8">
    <source>
        <dbReference type="EMBL" id="AQQ15700.1"/>
    </source>
</evidence>
<dbReference type="EMBL" id="CP019688">
    <property type="protein sequence ID" value="AQQ15700.1"/>
    <property type="molecule type" value="Genomic_DNA"/>
</dbReference>
<dbReference type="OrthoDB" id="7051771at2"/>
<feature type="transmembrane region" description="Helical" evidence="6">
    <location>
        <begin position="188"/>
        <end position="210"/>
    </location>
</feature>
<evidence type="ECO:0000256" key="5">
    <source>
        <dbReference type="ARBA" id="ARBA00023136"/>
    </source>
</evidence>
<dbReference type="SUPFAM" id="SSF82866">
    <property type="entry name" value="Multidrug efflux transporter AcrB transmembrane domain"/>
    <property type="match status" value="2"/>
</dbReference>
<feature type="transmembrane region" description="Helical" evidence="6">
    <location>
        <begin position="713"/>
        <end position="735"/>
    </location>
</feature>
<dbReference type="PANTHER" id="PTHR33406">
    <property type="entry name" value="MEMBRANE PROTEIN MJ1562-RELATED"/>
    <property type="match status" value="1"/>
</dbReference>
<evidence type="ECO:0000256" key="2">
    <source>
        <dbReference type="ARBA" id="ARBA00022475"/>
    </source>
</evidence>
<dbReference type="Proteomes" id="UP000217209">
    <property type="component" value="Chromosome"/>
</dbReference>
<evidence type="ECO:0000313" key="9">
    <source>
        <dbReference type="Proteomes" id="UP000217209"/>
    </source>
</evidence>
<evidence type="ECO:0000259" key="7">
    <source>
        <dbReference type="PROSITE" id="PS50156"/>
    </source>
</evidence>
<reference evidence="8 9" key="1">
    <citation type="submission" date="2016-12" db="EMBL/GenBank/DDBJ databases">
        <authorList>
            <person name="Song W.-J."/>
            <person name="Kurnit D.M."/>
        </authorList>
    </citation>
    <scope>NUCLEOTIDE SEQUENCE [LARGE SCALE GENOMIC DNA]</scope>
    <source>
        <strain evidence="8 9">DSM 30827</strain>
    </source>
</reference>
<evidence type="ECO:0000256" key="1">
    <source>
        <dbReference type="ARBA" id="ARBA00004651"/>
    </source>
</evidence>
<feature type="transmembrane region" description="Helical" evidence="6">
    <location>
        <begin position="323"/>
        <end position="346"/>
    </location>
</feature>
<protein>
    <submittedName>
        <fullName evidence="8">Membrane protein YdfJ</fullName>
    </submittedName>
</protein>
<dbReference type="RefSeq" id="WP_095660353.1">
    <property type="nucleotide sequence ID" value="NZ_CP019688.1"/>
</dbReference>
<dbReference type="AlphaFoldDB" id="A0A1Q2HY49"/>